<dbReference type="EMBL" id="BMAO01023104">
    <property type="protein sequence ID" value="GFQ86720.1"/>
    <property type="molecule type" value="Genomic_DNA"/>
</dbReference>
<dbReference type="OrthoDB" id="3367at2759"/>
<evidence type="ECO:0000313" key="3">
    <source>
        <dbReference type="EMBL" id="GFQ86720.1"/>
    </source>
</evidence>
<sequence>MAVQCDGGGKDELKTQFMTREGVYKLMTLSEYSRPNRVGFNAQANTPVKVSFVTVPDPSGNGDRICFNVGRELYVYMYKGVKKFQVDLFLCLPHPEKAPPF</sequence>
<reference evidence="3" key="1">
    <citation type="submission" date="2020-07" db="EMBL/GenBank/DDBJ databases">
        <title>Multicomponent nature underlies the extraordinary mechanical properties of spider dragline silk.</title>
        <authorList>
            <person name="Kono N."/>
            <person name="Nakamura H."/>
            <person name="Mori M."/>
            <person name="Yoshida Y."/>
            <person name="Ohtoshi R."/>
            <person name="Malay A.D."/>
            <person name="Moran D.A.P."/>
            <person name="Tomita M."/>
            <person name="Numata K."/>
            <person name="Arakawa K."/>
        </authorList>
    </citation>
    <scope>NUCLEOTIDE SEQUENCE</scope>
</reference>
<evidence type="ECO:0000256" key="2">
    <source>
        <dbReference type="ARBA" id="ARBA00022737"/>
    </source>
</evidence>
<dbReference type="Proteomes" id="UP000887116">
    <property type="component" value="Unassembled WGS sequence"/>
</dbReference>
<dbReference type="PANTHER" id="PTHR14107">
    <property type="entry name" value="WD REPEAT PROTEIN"/>
    <property type="match status" value="1"/>
</dbReference>
<keyword evidence="4" id="KW-1185">Reference proteome</keyword>
<gene>
    <name evidence="3" type="primary">WDR20</name>
    <name evidence="3" type="ORF">TNCT_310461</name>
</gene>
<name>A0A8X6KU61_TRICU</name>
<dbReference type="PANTHER" id="PTHR14107:SF16">
    <property type="entry name" value="AT02583P"/>
    <property type="match status" value="1"/>
</dbReference>
<organism evidence="3 4">
    <name type="scientific">Trichonephila clavata</name>
    <name type="common">Joro spider</name>
    <name type="synonym">Nephila clavata</name>
    <dbReference type="NCBI Taxonomy" id="2740835"/>
    <lineage>
        <taxon>Eukaryota</taxon>
        <taxon>Metazoa</taxon>
        <taxon>Ecdysozoa</taxon>
        <taxon>Arthropoda</taxon>
        <taxon>Chelicerata</taxon>
        <taxon>Arachnida</taxon>
        <taxon>Araneae</taxon>
        <taxon>Araneomorphae</taxon>
        <taxon>Entelegynae</taxon>
        <taxon>Araneoidea</taxon>
        <taxon>Nephilidae</taxon>
        <taxon>Trichonephila</taxon>
    </lineage>
</organism>
<keyword evidence="2" id="KW-0677">Repeat</keyword>
<evidence type="ECO:0000256" key="1">
    <source>
        <dbReference type="ARBA" id="ARBA00022574"/>
    </source>
</evidence>
<evidence type="ECO:0000313" key="4">
    <source>
        <dbReference type="Proteomes" id="UP000887116"/>
    </source>
</evidence>
<dbReference type="InterPro" id="IPR051362">
    <property type="entry name" value="WD_repeat_creC_regulators"/>
</dbReference>
<accession>A0A8X6KU61</accession>
<dbReference type="Gene3D" id="2.130.10.10">
    <property type="entry name" value="YVTN repeat-like/Quinoprotein amine dehydrogenase"/>
    <property type="match status" value="1"/>
</dbReference>
<dbReference type="InterPro" id="IPR015943">
    <property type="entry name" value="WD40/YVTN_repeat-like_dom_sf"/>
</dbReference>
<protein>
    <submittedName>
        <fullName evidence="3">WD repeat-containing protein 20</fullName>
    </submittedName>
</protein>
<keyword evidence="1" id="KW-0853">WD repeat</keyword>
<proteinExistence type="predicted"/>
<comment type="caution">
    <text evidence="3">The sequence shown here is derived from an EMBL/GenBank/DDBJ whole genome shotgun (WGS) entry which is preliminary data.</text>
</comment>
<dbReference type="AlphaFoldDB" id="A0A8X6KU61"/>